<dbReference type="AlphaFoldDB" id="A0A061F746"/>
<dbReference type="PANTHER" id="PTHR36710">
    <property type="entry name" value="PECTINESTERASE INHIBITOR-LIKE"/>
    <property type="match status" value="1"/>
</dbReference>
<dbReference type="InterPro" id="IPR034086">
    <property type="entry name" value="PMEI_plant"/>
</dbReference>
<gene>
    <name evidence="6" type="ORF">TCM_031181</name>
</gene>
<reference evidence="6 7" key="1">
    <citation type="journal article" date="2013" name="Genome Biol.">
        <title>The genome sequence of the most widely cultivated cacao type and its use to identify candidate genes regulating pod color.</title>
        <authorList>
            <person name="Motamayor J.C."/>
            <person name="Mockaitis K."/>
            <person name="Schmutz J."/>
            <person name="Haiminen N."/>
            <person name="Iii D.L."/>
            <person name="Cornejo O."/>
            <person name="Findley S.D."/>
            <person name="Zheng P."/>
            <person name="Utro F."/>
            <person name="Royaert S."/>
            <person name="Saski C."/>
            <person name="Jenkins J."/>
            <person name="Podicheti R."/>
            <person name="Zhao M."/>
            <person name="Scheffler B.E."/>
            <person name="Stack J.C."/>
            <person name="Feltus F.A."/>
            <person name="Mustiga G.M."/>
            <person name="Amores F."/>
            <person name="Phillips W."/>
            <person name="Marelli J.P."/>
            <person name="May G.D."/>
            <person name="Shapiro H."/>
            <person name="Ma J."/>
            <person name="Bustamante C.D."/>
            <person name="Schnell R.J."/>
            <person name="Main D."/>
            <person name="Gilbert D."/>
            <person name="Parida L."/>
            <person name="Kuhn D.N."/>
        </authorList>
    </citation>
    <scope>NUCLEOTIDE SEQUENCE [LARGE SCALE GENOMIC DNA]</scope>
    <source>
        <strain evidence="7">cv. Matina 1-6</strain>
    </source>
</reference>
<dbReference type="Gramene" id="EOY12678">
    <property type="protein sequence ID" value="EOY12678"/>
    <property type="gene ID" value="TCM_031181"/>
</dbReference>
<dbReference type="GO" id="GO:0009505">
    <property type="term" value="C:plant-type cell wall"/>
    <property type="evidence" value="ECO:0000318"/>
    <property type="project" value="GO_Central"/>
</dbReference>
<protein>
    <recommendedName>
        <fullName evidence="5">Pectinesterase inhibitor domain-containing protein</fullName>
    </recommendedName>
</protein>
<feature type="domain" description="Pectinesterase inhibitor" evidence="5">
    <location>
        <begin position="30"/>
        <end position="169"/>
    </location>
</feature>
<dbReference type="CDD" id="cd15797">
    <property type="entry name" value="PMEI"/>
    <property type="match status" value="1"/>
</dbReference>
<dbReference type="EMBL" id="CM001885">
    <property type="protein sequence ID" value="EOY12678.1"/>
    <property type="molecule type" value="Genomic_DNA"/>
</dbReference>
<dbReference type="SMART" id="SM00856">
    <property type="entry name" value="PMEI"/>
    <property type="match status" value="1"/>
</dbReference>
<name>A0A061F746_THECC</name>
<keyword evidence="7" id="KW-1185">Reference proteome</keyword>
<keyword evidence="2" id="KW-1015">Disulfide bond</keyword>
<dbReference type="InterPro" id="IPR035513">
    <property type="entry name" value="Invertase/methylesterase_inhib"/>
</dbReference>
<dbReference type="NCBIfam" id="TIGR01614">
    <property type="entry name" value="PME_inhib"/>
    <property type="match status" value="1"/>
</dbReference>
<dbReference type="OMA" id="YHKANEV"/>
<evidence type="ECO:0000256" key="4">
    <source>
        <dbReference type="SAM" id="SignalP"/>
    </source>
</evidence>
<evidence type="ECO:0000256" key="3">
    <source>
        <dbReference type="ARBA" id="ARBA00038471"/>
    </source>
</evidence>
<dbReference type="Gene3D" id="1.20.140.40">
    <property type="entry name" value="Invertase/pectin methylesterase inhibitor family protein"/>
    <property type="match status" value="1"/>
</dbReference>
<dbReference type="InterPro" id="IPR006501">
    <property type="entry name" value="Pectinesterase_inhib_dom"/>
</dbReference>
<organism evidence="6 7">
    <name type="scientific">Theobroma cacao</name>
    <name type="common">Cacao</name>
    <name type="synonym">Cocoa</name>
    <dbReference type="NCBI Taxonomy" id="3641"/>
    <lineage>
        <taxon>Eukaryota</taxon>
        <taxon>Viridiplantae</taxon>
        <taxon>Streptophyta</taxon>
        <taxon>Embryophyta</taxon>
        <taxon>Tracheophyta</taxon>
        <taxon>Spermatophyta</taxon>
        <taxon>Magnoliopsida</taxon>
        <taxon>eudicotyledons</taxon>
        <taxon>Gunneridae</taxon>
        <taxon>Pentapetalae</taxon>
        <taxon>rosids</taxon>
        <taxon>malvids</taxon>
        <taxon>Malvales</taxon>
        <taxon>Malvaceae</taxon>
        <taxon>Byttnerioideae</taxon>
        <taxon>Theobroma</taxon>
    </lineage>
</organism>
<dbReference type="HOGENOM" id="CLU_1513189_0_0_1"/>
<dbReference type="InParanoid" id="A0A061F746"/>
<evidence type="ECO:0000313" key="6">
    <source>
        <dbReference type="EMBL" id="EOY12678.1"/>
    </source>
</evidence>
<dbReference type="Proteomes" id="UP000026915">
    <property type="component" value="Chromosome 7"/>
</dbReference>
<dbReference type="SUPFAM" id="SSF101148">
    <property type="entry name" value="Plant invertase/pectin methylesterase inhibitor"/>
    <property type="match status" value="1"/>
</dbReference>
<dbReference type="GO" id="GO:0004857">
    <property type="term" value="F:enzyme inhibitor activity"/>
    <property type="evidence" value="ECO:0000318"/>
    <property type="project" value="GO_Central"/>
</dbReference>
<feature type="signal peptide" evidence="4">
    <location>
        <begin position="1"/>
        <end position="27"/>
    </location>
</feature>
<comment type="similarity">
    <text evidence="3">Belongs to the PMEI family.</text>
</comment>
<feature type="chain" id="PRO_5001597716" description="Pectinesterase inhibitor domain-containing protein" evidence="4">
    <location>
        <begin position="28"/>
        <end position="184"/>
    </location>
</feature>
<evidence type="ECO:0000313" key="7">
    <source>
        <dbReference type="Proteomes" id="UP000026915"/>
    </source>
</evidence>
<dbReference type="Pfam" id="PF04043">
    <property type="entry name" value="PMEI"/>
    <property type="match status" value="1"/>
</dbReference>
<evidence type="ECO:0000256" key="2">
    <source>
        <dbReference type="ARBA" id="ARBA00023157"/>
    </source>
</evidence>
<evidence type="ECO:0000256" key="1">
    <source>
        <dbReference type="ARBA" id="ARBA00022729"/>
    </source>
</evidence>
<dbReference type="GO" id="GO:0009827">
    <property type="term" value="P:plant-type cell wall modification"/>
    <property type="evidence" value="ECO:0000318"/>
    <property type="project" value="GO_Central"/>
</dbReference>
<dbReference type="GO" id="GO:0046910">
    <property type="term" value="F:pectinesterase inhibitor activity"/>
    <property type="evidence" value="ECO:0007669"/>
    <property type="project" value="InterPro"/>
</dbReference>
<evidence type="ECO:0000259" key="5">
    <source>
        <dbReference type="SMART" id="SM00856"/>
    </source>
</evidence>
<dbReference type="PANTHER" id="PTHR36710:SF18">
    <property type="entry name" value="PECTINESTERASE INHIBITOR 5-RELATED"/>
    <property type="match status" value="1"/>
</dbReference>
<keyword evidence="1 4" id="KW-0732">Signal</keyword>
<accession>A0A061F746</accession>
<sequence>MGNLFPAMVPIALIPFLVFHQSFLVAGEEAGKALIAKTCNQTEYPEECISALESDASSLSANLTGLGRIAVEQSASKLNQTLSYVDSLVNNATDYATWASLVVCQYSYNASANQIQQGLQAFDQLKYDKTYQSVAAVNQAVIECNNQGLGILTQVDTALFRLTKDAMMIVDLLYYANSSYIFSL</sequence>
<dbReference type="InterPro" id="IPR052421">
    <property type="entry name" value="PCW_Enzyme_Inhibitor"/>
</dbReference>
<proteinExistence type="inferred from homology"/>